<organism evidence="2 3">
    <name type="scientific">Halobacillus litoralis</name>
    <dbReference type="NCBI Taxonomy" id="45668"/>
    <lineage>
        <taxon>Bacteria</taxon>
        <taxon>Bacillati</taxon>
        <taxon>Bacillota</taxon>
        <taxon>Bacilli</taxon>
        <taxon>Bacillales</taxon>
        <taxon>Bacillaceae</taxon>
        <taxon>Halobacillus</taxon>
    </lineage>
</organism>
<evidence type="ECO:0000313" key="2">
    <source>
        <dbReference type="EMBL" id="MYL49710.1"/>
    </source>
</evidence>
<gene>
    <name evidence="2" type="ORF">GLV98_09435</name>
</gene>
<sequence>MDELDEDQRYPMLHHSTAASILVAIVDGLVIQYFTNVYSVEDLQSLTQQLKKIILNALKTKV</sequence>
<dbReference type="Proteomes" id="UP000447393">
    <property type="component" value="Unassembled WGS sequence"/>
</dbReference>
<keyword evidence="1" id="KW-0472">Membrane</keyword>
<evidence type="ECO:0000256" key="1">
    <source>
        <dbReference type="SAM" id="Phobius"/>
    </source>
</evidence>
<dbReference type="RefSeq" id="WP_160914362.1">
    <property type="nucleotide sequence ID" value="NZ_WMEZ01000002.1"/>
</dbReference>
<keyword evidence="1" id="KW-1133">Transmembrane helix</keyword>
<comment type="caution">
    <text evidence="2">The sequence shown here is derived from an EMBL/GenBank/DDBJ whole genome shotgun (WGS) entry which is preliminary data.</text>
</comment>
<dbReference type="AlphaFoldDB" id="A0A845E377"/>
<name>A0A845E377_9BACI</name>
<feature type="transmembrane region" description="Helical" evidence="1">
    <location>
        <begin position="12"/>
        <end position="34"/>
    </location>
</feature>
<evidence type="ECO:0000313" key="3">
    <source>
        <dbReference type="Proteomes" id="UP000447393"/>
    </source>
</evidence>
<keyword evidence="1" id="KW-0812">Transmembrane</keyword>
<dbReference type="OrthoDB" id="2856216at2"/>
<accession>A0A845E377</accession>
<proteinExistence type="predicted"/>
<dbReference type="EMBL" id="WMEZ01000002">
    <property type="protein sequence ID" value="MYL49710.1"/>
    <property type="molecule type" value="Genomic_DNA"/>
</dbReference>
<protein>
    <submittedName>
        <fullName evidence="2">Uncharacterized protein</fullName>
    </submittedName>
</protein>
<reference evidence="2 3" key="1">
    <citation type="submission" date="2019-11" db="EMBL/GenBank/DDBJ databases">
        <title>Genome sequences of 17 halophilic strains isolated from different environments.</title>
        <authorList>
            <person name="Furrow R.E."/>
        </authorList>
    </citation>
    <scope>NUCLEOTIDE SEQUENCE [LARGE SCALE GENOMIC DNA]</scope>
    <source>
        <strain evidence="2 3">22505_10_Sand</strain>
    </source>
</reference>